<dbReference type="Proteomes" id="UP000011761">
    <property type="component" value="Unassembled WGS sequence"/>
</dbReference>
<accession>M2MDE3</accession>
<dbReference type="EMBL" id="KB445558">
    <property type="protein sequence ID" value="EMC94531.1"/>
    <property type="molecule type" value="Genomic_DNA"/>
</dbReference>
<dbReference type="GeneID" id="19112789"/>
<dbReference type="KEGG" id="bcom:BAUCODRAFT_35753"/>
<evidence type="ECO:0000313" key="2">
    <source>
        <dbReference type="Proteomes" id="UP000011761"/>
    </source>
</evidence>
<reference evidence="1 2" key="1">
    <citation type="journal article" date="2012" name="PLoS Pathog.">
        <title>Diverse lifestyles and strategies of plant pathogenesis encoded in the genomes of eighteen Dothideomycetes fungi.</title>
        <authorList>
            <person name="Ohm R.A."/>
            <person name="Feau N."/>
            <person name="Henrissat B."/>
            <person name="Schoch C.L."/>
            <person name="Horwitz B.A."/>
            <person name="Barry K.W."/>
            <person name="Condon B.J."/>
            <person name="Copeland A.C."/>
            <person name="Dhillon B."/>
            <person name="Glaser F."/>
            <person name="Hesse C.N."/>
            <person name="Kosti I."/>
            <person name="LaButti K."/>
            <person name="Lindquist E.A."/>
            <person name="Lucas S."/>
            <person name="Salamov A.A."/>
            <person name="Bradshaw R.E."/>
            <person name="Ciuffetti L."/>
            <person name="Hamelin R.C."/>
            <person name="Kema G.H.J."/>
            <person name="Lawrence C."/>
            <person name="Scott J.A."/>
            <person name="Spatafora J.W."/>
            <person name="Turgeon B.G."/>
            <person name="de Wit P.J.G.M."/>
            <person name="Zhong S."/>
            <person name="Goodwin S.B."/>
            <person name="Grigoriev I.V."/>
        </authorList>
    </citation>
    <scope>NUCLEOTIDE SEQUENCE [LARGE SCALE GENOMIC DNA]</scope>
    <source>
        <strain evidence="1 2">UAMH 10762</strain>
    </source>
</reference>
<sequence length="57" mass="6511">MRSQFWKDCPPDGVTTLSTFPLRPVALVRPLLVRTLEADRSISSVLYVNRISELDLH</sequence>
<proteinExistence type="predicted"/>
<feature type="non-terminal residue" evidence="1">
    <location>
        <position position="57"/>
    </location>
</feature>
<keyword evidence="2" id="KW-1185">Reference proteome</keyword>
<dbReference type="AlphaFoldDB" id="M2MDE3"/>
<dbReference type="HOGENOM" id="CLU_3001885_0_0_1"/>
<organism evidence="1 2">
    <name type="scientific">Baudoinia panamericana (strain UAMH 10762)</name>
    <name type="common">Angels' share fungus</name>
    <name type="synonym">Baudoinia compniacensis (strain UAMH 10762)</name>
    <dbReference type="NCBI Taxonomy" id="717646"/>
    <lineage>
        <taxon>Eukaryota</taxon>
        <taxon>Fungi</taxon>
        <taxon>Dikarya</taxon>
        <taxon>Ascomycota</taxon>
        <taxon>Pezizomycotina</taxon>
        <taxon>Dothideomycetes</taxon>
        <taxon>Dothideomycetidae</taxon>
        <taxon>Mycosphaerellales</taxon>
        <taxon>Teratosphaeriaceae</taxon>
        <taxon>Baudoinia</taxon>
    </lineage>
</organism>
<gene>
    <name evidence="1" type="ORF">BAUCODRAFT_35753</name>
</gene>
<name>M2MDE3_BAUPA</name>
<protein>
    <submittedName>
        <fullName evidence="1">Uncharacterized protein</fullName>
    </submittedName>
</protein>
<evidence type="ECO:0000313" key="1">
    <source>
        <dbReference type="EMBL" id="EMC94531.1"/>
    </source>
</evidence>
<dbReference type="RefSeq" id="XP_007678033.1">
    <property type="nucleotide sequence ID" value="XM_007679843.1"/>
</dbReference>